<evidence type="ECO:0000256" key="1">
    <source>
        <dbReference type="SAM" id="MobiDB-lite"/>
    </source>
</evidence>
<dbReference type="Pfam" id="PF14121">
    <property type="entry name" value="Porin_10"/>
    <property type="match status" value="1"/>
</dbReference>
<dbReference type="Proteomes" id="UP000823603">
    <property type="component" value="Unassembled WGS sequence"/>
</dbReference>
<dbReference type="EMBL" id="JADIMB010000003">
    <property type="protein sequence ID" value="MBO8470267.1"/>
    <property type="molecule type" value="Genomic_DNA"/>
</dbReference>
<evidence type="ECO:0000313" key="2">
    <source>
        <dbReference type="EMBL" id="MBO8470267.1"/>
    </source>
</evidence>
<evidence type="ECO:0000313" key="3">
    <source>
        <dbReference type="Proteomes" id="UP000823603"/>
    </source>
</evidence>
<protein>
    <submittedName>
        <fullName evidence="2">Porin</fullName>
    </submittedName>
</protein>
<proteinExistence type="predicted"/>
<dbReference type="AlphaFoldDB" id="A0A9D9NE37"/>
<dbReference type="InterPro" id="IPR025631">
    <property type="entry name" value="Porin_10"/>
</dbReference>
<organism evidence="2 3">
    <name type="scientific">Candidatus Cryptobacteroides faecavium</name>
    <dbReference type="NCBI Taxonomy" id="2840762"/>
    <lineage>
        <taxon>Bacteria</taxon>
        <taxon>Pseudomonadati</taxon>
        <taxon>Bacteroidota</taxon>
        <taxon>Bacteroidia</taxon>
        <taxon>Bacteroidales</taxon>
        <taxon>Candidatus Cryptobacteroides</taxon>
    </lineage>
</organism>
<gene>
    <name evidence="2" type="ORF">IAB82_00535</name>
</gene>
<accession>A0A9D9NE37</accession>
<reference evidence="2" key="2">
    <citation type="journal article" date="2021" name="PeerJ">
        <title>Extensive microbial diversity within the chicken gut microbiome revealed by metagenomics and culture.</title>
        <authorList>
            <person name="Gilroy R."/>
            <person name="Ravi A."/>
            <person name="Getino M."/>
            <person name="Pursley I."/>
            <person name="Horton D.L."/>
            <person name="Alikhan N.F."/>
            <person name="Baker D."/>
            <person name="Gharbi K."/>
            <person name="Hall N."/>
            <person name="Watson M."/>
            <person name="Adriaenssens E.M."/>
            <person name="Foster-Nyarko E."/>
            <person name="Jarju S."/>
            <person name="Secka A."/>
            <person name="Antonio M."/>
            <person name="Oren A."/>
            <person name="Chaudhuri R.R."/>
            <person name="La Ragione R."/>
            <person name="Hildebrand F."/>
            <person name="Pallen M.J."/>
        </authorList>
    </citation>
    <scope>NUCLEOTIDE SEQUENCE</scope>
    <source>
        <strain evidence="2">B2-22910</strain>
    </source>
</reference>
<comment type="caution">
    <text evidence="2">The sequence shown here is derived from an EMBL/GenBank/DDBJ whole genome shotgun (WGS) entry which is preliminary data.</text>
</comment>
<feature type="region of interest" description="Disordered" evidence="1">
    <location>
        <begin position="896"/>
        <end position="934"/>
    </location>
</feature>
<name>A0A9D9NE37_9BACT</name>
<reference evidence="2" key="1">
    <citation type="submission" date="2020-10" db="EMBL/GenBank/DDBJ databases">
        <authorList>
            <person name="Gilroy R."/>
        </authorList>
    </citation>
    <scope>NUCLEOTIDE SEQUENCE</scope>
    <source>
        <strain evidence="2">B2-22910</strain>
    </source>
</reference>
<sequence>MKNLLSKIWIPALLVGIAAVQSFGIDAARSRRILSVADSLGQAREADSSVITVPADTEGVAVSDSILLVSSNAGIAAAVGTLFSKVDSINSLTARDTIIPPDSLRLTDTLRFRYYVELKDAPTRKQTRDSLMQAGDTVQLHLLDSLYRRDSADIAFRDSIIWFNSLSRKEQKKVIKEQELPALMAKMDSILDRRDSIISARDSIIAATPRILETFAVPDSMQYKRLITWTHDRYFNDVDLHSQDTTYNYHFYDYPFYQSDINASYLGVIGSPVQTYNYFRREDEENVIFYTPYRIYNYSPESLPMFNTKTPYTELAYWGTLFANQEKEESNIKILTTQNILPELNVTLEYHRFGGNGMLRREDVDNRTFVAATNYMGKRYLMHAGYIFNRVEKSENGGIVDNTWIRDTTVDAREIDIHLTNASNRIKKNTVFLDQSYRIPFSFINNIGKKKEMKAEQARRDSIMASGDSTAIKAYLAEEQERLALDASAEDADTLDRDITTAFIGHSSEYSVFTKMYTDEISAGDDGQPGRDLYNNRFYLNPTSSADSQRVMKFENRLYIRLQPWSEDGIVSKLDVGIGDKLLNYYDFSSTQNYLSKGKNVVRNSVYLYAGAQGQLKKFMKWDAAGKYTFLGAEVNDFDVTANLNFNIFPFRKARNSPLSFNARFETSLKEPDWYQQHYLSNHYKWDNSFGKISETKIEASAAVPHWKLKASFGYALLSNNIYYDTEGIVRQNSTPMSVMTASLTKNFRLWKFHFDHQALFQLSSNTDVLPLPALSLNFRYYFQFDVVKNVMQMQIGANAWYTTRWYAPAYSPALGLFHNQNEEQYGNSPYIDAFVNIQWKRACIFIKAVNVGMGWPDNAVDYFGAHHYIRPQRAIKFGIFWPFYIQSGKNSSVGGASAAGRGGSGTSGASGDRMSSGGRLSSNGMNTATAISR</sequence>
<feature type="compositionally biased region" description="Polar residues" evidence="1">
    <location>
        <begin position="919"/>
        <end position="934"/>
    </location>
</feature>